<dbReference type="EMBL" id="CP000774">
    <property type="protein sequence ID" value="ABS64328.1"/>
    <property type="molecule type" value="Genomic_DNA"/>
</dbReference>
<dbReference type="SUPFAM" id="SSF53955">
    <property type="entry name" value="Lysozyme-like"/>
    <property type="match status" value="1"/>
</dbReference>
<feature type="region of interest" description="Disordered" evidence="1">
    <location>
        <begin position="116"/>
        <end position="138"/>
    </location>
</feature>
<sequence>MWMRIAILLAGLLIWDVVTSENEQSALERSGQALMNFGPVRDLVSYAEDGALVEDVQSLTALVSSEAAAAVAARNVVEAERAERRAARERRREQLRLAPEDVDAIAKAVTELYREEEERAAEASAPQAMAAPAQPPAPEPEIVERSVVSLGPDILGAIVDASKKTGANSGYLLHIALRESGLALGAQAPTSSATGPFQFIQQTWYQMLGTYGPKHGLKAEAALLKKAANGTYAPVSAAARTEVLALRTDPSVAALMAGELTMENAKSMERLLGRSPAHGELYAAHVFGPAGAAKLVRTRDTAAATSAASILPSAAAANRWLFYTSGGTARSVASLFDELSRFMSTREVAQVCNANLNFLGV</sequence>
<dbReference type="AlphaFoldDB" id="A7HWP5"/>
<gene>
    <name evidence="2" type="ordered locus">Plav_2720</name>
</gene>
<organism evidence="2 3">
    <name type="scientific">Parvibaculum lavamentivorans (strain DS-1 / DSM 13023 / NCIMB 13966)</name>
    <dbReference type="NCBI Taxonomy" id="402881"/>
    <lineage>
        <taxon>Bacteria</taxon>
        <taxon>Pseudomonadati</taxon>
        <taxon>Pseudomonadota</taxon>
        <taxon>Alphaproteobacteria</taxon>
        <taxon>Hyphomicrobiales</taxon>
        <taxon>Parvibaculaceae</taxon>
        <taxon>Parvibaculum</taxon>
    </lineage>
</organism>
<evidence type="ECO:0008006" key="4">
    <source>
        <dbReference type="Google" id="ProtNLM"/>
    </source>
</evidence>
<dbReference type="InterPro" id="IPR023346">
    <property type="entry name" value="Lysozyme-like_dom_sf"/>
</dbReference>
<keyword evidence="3" id="KW-1185">Reference proteome</keyword>
<dbReference type="KEGG" id="pla:Plav_2720"/>
<proteinExistence type="predicted"/>
<accession>A7HWP5</accession>
<evidence type="ECO:0000256" key="1">
    <source>
        <dbReference type="SAM" id="MobiDB-lite"/>
    </source>
</evidence>
<name>A7HWP5_PARL1</name>
<dbReference type="Proteomes" id="UP000006377">
    <property type="component" value="Chromosome"/>
</dbReference>
<dbReference type="eggNOG" id="COG0741">
    <property type="taxonomic scope" value="Bacteria"/>
</dbReference>
<evidence type="ECO:0000313" key="2">
    <source>
        <dbReference type="EMBL" id="ABS64328.1"/>
    </source>
</evidence>
<dbReference type="Gene3D" id="1.10.530.10">
    <property type="match status" value="1"/>
</dbReference>
<dbReference type="HOGENOM" id="CLU_766931_0_0_5"/>
<reference evidence="2 3" key="1">
    <citation type="journal article" date="2011" name="Stand. Genomic Sci.">
        <title>Complete genome sequence of Parvibaculum lavamentivorans type strain (DS-1(T)).</title>
        <authorList>
            <person name="Schleheck D."/>
            <person name="Weiss M."/>
            <person name="Pitluck S."/>
            <person name="Bruce D."/>
            <person name="Land M.L."/>
            <person name="Han S."/>
            <person name="Saunders E."/>
            <person name="Tapia R."/>
            <person name="Detter C."/>
            <person name="Brettin T."/>
            <person name="Han J."/>
            <person name="Woyke T."/>
            <person name="Goodwin L."/>
            <person name="Pennacchio L."/>
            <person name="Nolan M."/>
            <person name="Cook A.M."/>
            <person name="Kjelleberg S."/>
            <person name="Thomas T."/>
        </authorList>
    </citation>
    <scope>NUCLEOTIDE SEQUENCE [LARGE SCALE GENOMIC DNA]</scope>
    <source>
        <strain evidence="3">DS-1 / DSM 13023 / NCIMB 13966</strain>
    </source>
</reference>
<evidence type="ECO:0000313" key="3">
    <source>
        <dbReference type="Proteomes" id="UP000006377"/>
    </source>
</evidence>
<protein>
    <recommendedName>
        <fullName evidence="4">Transglycosylase SLT domain-containing protein</fullName>
    </recommendedName>
</protein>
<feature type="compositionally biased region" description="Low complexity" evidence="1">
    <location>
        <begin position="122"/>
        <end position="132"/>
    </location>
</feature>
<dbReference type="STRING" id="402881.Plav_2720"/>